<evidence type="ECO:0008006" key="4">
    <source>
        <dbReference type="Google" id="ProtNLM"/>
    </source>
</evidence>
<dbReference type="Proteomes" id="UP001500238">
    <property type="component" value="Unassembled WGS sequence"/>
</dbReference>
<keyword evidence="1" id="KW-0812">Transmembrane</keyword>
<evidence type="ECO:0000256" key="1">
    <source>
        <dbReference type="SAM" id="Phobius"/>
    </source>
</evidence>
<evidence type="ECO:0000313" key="2">
    <source>
        <dbReference type="EMBL" id="GAA0672864.1"/>
    </source>
</evidence>
<feature type="transmembrane region" description="Helical" evidence="1">
    <location>
        <begin position="113"/>
        <end position="136"/>
    </location>
</feature>
<organism evidence="2 3">
    <name type="scientific">Sphingomonas insulae</name>
    <dbReference type="NCBI Taxonomy" id="424800"/>
    <lineage>
        <taxon>Bacteria</taxon>
        <taxon>Pseudomonadati</taxon>
        <taxon>Pseudomonadota</taxon>
        <taxon>Alphaproteobacteria</taxon>
        <taxon>Sphingomonadales</taxon>
        <taxon>Sphingomonadaceae</taxon>
        <taxon>Sphingomonas</taxon>
    </lineage>
</organism>
<reference evidence="3" key="1">
    <citation type="journal article" date="2019" name="Int. J. Syst. Evol. Microbiol.">
        <title>The Global Catalogue of Microorganisms (GCM) 10K type strain sequencing project: providing services to taxonomists for standard genome sequencing and annotation.</title>
        <authorList>
            <consortium name="The Broad Institute Genomics Platform"/>
            <consortium name="The Broad Institute Genome Sequencing Center for Infectious Disease"/>
            <person name="Wu L."/>
            <person name="Ma J."/>
        </authorList>
    </citation>
    <scope>NUCLEOTIDE SEQUENCE [LARGE SCALE GENOMIC DNA]</scope>
    <source>
        <strain evidence="3">JCM 14603</strain>
    </source>
</reference>
<feature type="transmembrane region" description="Helical" evidence="1">
    <location>
        <begin position="307"/>
        <end position="325"/>
    </location>
</feature>
<keyword evidence="1" id="KW-1133">Transmembrane helix</keyword>
<feature type="transmembrane region" description="Helical" evidence="1">
    <location>
        <begin position="148"/>
        <end position="169"/>
    </location>
</feature>
<feature type="transmembrane region" description="Helical" evidence="1">
    <location>
        <begin position="227"/>
        <end position="250"/>
    </location>
</feature>
<gene>
    <name evidence="2" type="ORF">GCM10009102_25380</name>
</gene>
<feature type="transmembrane region" description="Helical" evidence="1">
    <location>
        <begin position="331"/>
        <end position="352"/>
    </location>
</feature>
<keyword evidence="3" id="KW-1185">Reference proteome</keyword>
<name>A0ABP3T195_9SPHN</name>
<keyword evidence="1" id="KW-0472">Membrane</keyword>
<dbReference type="EMBL" id="BAAAES010000009">
    <property type="protein sequence ID" value="GAA0672864.1"/>
    <property type="molecule type" value="Genomic_DNA"/>
</dbReference>
<comment type="caution">
    <text evidence="2">The sequence shown here is derived from an EMBL/GenBank/DDBJ whole genome shotgun (WGS) entry which is preliminary data.</text>
</comment>
<dbReference type="RefSeq" id="WP_163958363.1">
    <property type="nucleotide sequence ID" value="NZ_BAAAES010000009.1"/>
</dbReference>
<feature type="transmembrane region" description="Helical" evidence="1">
    <location>
        <begin position="270"/>
        <end position="300"/>
    </location>
</feature>
<sequence>MRRSLAPVWLTEPSRCAGLSPRNAGAALAALAVLLLATLLVFATPAPPAASGAASNRADDQADVMLYETIVENVRHGGDYYAVAADAMRSGNYPLKPFVTFRLPTLATVQASLPHAVVVALLYILAAAVALAWYARLAPAFARPPPRIVAMTLLAGGLMAFVQSDLIAFHEIWAGLFLALSLGVHRPAAWLPSVAFGLAAALIRETAGLYLALMLLLALAAGARREAIGWLVAGAILAVVLAAHAHAVAAVVRPLDPASPGWSGHLGFGFFVRTMAVSTALALAPVWLAAPLVGLALFGWAAWRDPIGLRVLVVLAAYAAVLSVFGRLDTFYWGLLVAPLMLVGLAFVPDGLRDLFAALSDRRQITVRRIVR</sequence>
<accession>A0ABP3T195</accession>
<feature type="transmembrane region" description="Helical" evidence="1">
    <location>
        <begin position="189"/>
        <end position="220"/>
    </location>
</feature>
<protein>
    <recommendedName>
        <fullName evidence="4">DUF2029 domain-containing protein</fullName>
    </recommendedName>
</protein>
<proteinExistence type="predicted"/>
<evidence type="ECO:0000313" key="3">
    <source>
        <dbReference type="Proteomes" id="UP001500238"/>
    </source>
</evidence>